<dbReference type="Proteomes" id="UP001458946">
    <property type="component" value="Unassembled WGS sequence"/>
</dbReference>
<reference evidence="2 3" key="1">
    <citation type="submission" date="2024-02" db="EMBL/GenBank/DDBJ databases">
        <title>Deinococcus xinjiangensis NBRC 107630.</title>
        <authorList>
            <person name="Ichikawa N."/>
            <person name="Katano-Makiyama Y."/>
            <person name="Hidaka K."/>
        </authorList>
    </citation>
    <scope>NUCLEOTIDE SEQUENCE [LARGE SCALE GENOMIC DNA]</scope>
    <source>
        <strain evidence="2 3">NBRC 107630</strain>
    </source>
</reference>
<dbReference type="EMBL" id="BAABRN010000038">
    <property type="protein sequence ID" value="GAA5503121.1"/>
    <property type="molecule type" value="Genomic_DNA"/>
</dbReference>
<dbReference type="RefSeq" id="WP_353543093.1">
    <property type="nucleotide sequence ID" value="NZ_BAABRN010000038.1"/>
</dbReference>
<protein>
    <recommendedName>
        <fullName evidence="4">Sensory transduction regulator</fullName>
    </recommendedName>
</protein>
<evidence type="ECO:0000313" key="2">
    <source>
        <dbReference type="EMBL" id="GAA5503121.1"/>
    </source>
</evidence>
<sequence>MTDTPPLVLKKAKPKKPPITAKAPSSLEELLAEQGFRLTQDESGFPSIQFEGNTYYLLNDEDDAEFYQVLYPNFWPLESEEESIRALLTCDAVNREGRLVKLHLAEDDVWVSLEAMHETPAAFMHFLPQYLGFIQVAVGAFRDLMLSDEFA</sequence>
<keyword evidence="3" id="KW-1185">Reference proteome</keyword>
<evidence type="ECO:0000313" key="3">
    <source>
        <dbReference type="Proteomes" id="UP001458946"/>
    </source>
</evidence>
<evidence type="ECO:0008006" key="4">
    <source>
        <dbReference type="Google" id="ProtNLM"/>
    </source>
</evidence>
<accession>A0ABP9VES3</accession>
<organism evidence="2 3">
    <name type="scientific">Deinococcus xinjiangensis</name>
    <dbReference type="NCBI Taxonomy" id="457454"/>
    <lineage>
        <taxon>Bacteria</taxon>
        <taxon>Thermotogati</taxon>
        <taxon>Deinococcota</taxon>
        <taxon>Deinococci</taxon>
        <taxon>Deinococcales</taxon>
        <taxon>Deinococcaceae</taxon>
        <taxon>Deinococcus</taxon>
    </lineage>
</organism>
<evidence type="ECO:0000256" key="1">
    <source>
        <dbReference type="SAM" id="MobiDB-lite"/>
    </source>
</evidence>
<proteinExistence type="predicted"/>
<feature type="region of interest" description="Disordered" evidence="1">
    <location>
        <begin position="1"/>
        <end position="24"/>
    </location>
</feature>
<name>A0ABP9VES3_9DEIO</name>
<gene>
    <name evidence="2" type="ORF">Dxin01_02870</name>
</gene>
<comment type="caution">
    <text evidence="2">The sequence shown here is derived from an EMBL/GenBank/DDBJ whole genome shotgun (WGS) entry which is preliminary data.</text>
</comment>